<dbReference type="Gene3D" id="1.20.1250.20">
    <property type="entry name" value="MFS general substrate transporter like domains"/>
    <property type="match status" value="1"/>
</dbReference>
<dbReference type="PROSITE" id="PS50850">
    <property type="entry name" value="MFS"/>
    <property type="match status" value="1"/>
</dbReference>
<feature type="transmembrane region" description="Helical" evidence="1">
    <location>
        <begin position="12"/>
        <end position="32"/>
    </location>
</feature>
<organism evidence="3 4">
    <name type="scientific">Acidianus brierleyi</name>
    <dbReference type="NCBI Taxonomy" id="41673"/>
    <lineage>
        <taxon>Archaea</taxon>
        <taxon>Thermoproteota</taxon>
        <taxon>Thermoprotei</taxon>
        <taxon>Sulfolobales</taxon>
        <taxon>Sulfolobaceae</taxon>
        <taxon>Acidianus</taxon>
    </lineage>
</organism>
<dbReference type="OrthoDB" id="56622at2157"/>
<dbReference type="KEGG" id="abri:DFR85_03660"/>
<dbReference type="InterPro" id="IPR020846">
    <property type="entry name" value="MFS_dom"/>
</dbReference>
<gene>
    <name evidence="3" type="ORF">DFR85_03660</name>
</gene>
<dbReference type="SUPFAM" id="SSF103473">
    <property type="entry name" value="MFS general substrate transporter"/>
    <property type="match status" value="1"/>
</dbReference>
<dbReference type="GeneID" id="36831222"/>
<name>A0A2U9ICU9_9CREN</name>
<proteinExistence type="predicted"/>
<feature type="transmembrane region" description="Helical" evidence="1">
    <location>
        <begin position="216"/>
        <end position="237"/>
    </location>
</feature>
<protein>
    <recommendedName>
        <fullName evidence="2">Major facilitator superfamily (MFS) profile domain-containing protein</fullName>
    </recommendedName>
</protein>
<dbReference type="RefSeq" id="WP_110269730.1">
    <property type="nucleotide sequence ID" value="NZ_CP029289.2"/>
</dbReference>
<dbReference type="InterPro" id="IPR011701">
    <property type="entry name" value="MFS"/>
</dbReference>
<accession>A0A2U9ICU9</accession>
<dbReference type="AlphaFoldDB" id="A0A2U9ICU9"/>
<feature type="transmembrane region" description="Helical" evidence="1">
    <location>
        <begin position="170"/>
        <end position="195"/>
    </location>
</feature>
<evidence type="ECO:0000313" key="4">
    <source>
        <dbReference type="Proteomes" id="UP000248044"/>
    </source>
</evidence>
<evidence type="ECO:0000313" key="3">
    <source>
        <dbReference type="EMBL" id="AWR93846.1"/>
    </source>
</evidence>
<feature type="transmembrane region" description="Helical" evidence="1">
    <location>
        <begin position="137"/>
        <end position="158"/>
    </location>
</feature>
<feature type="transmembrane region" description="Helical" evidence="1">
    <location>
        <begin position="38"/>
        <end position="60"/>
    </location>
</feature>
<dbReference type="PANTHER" id="PTHR23520:SF5">
    <property type="entry name" value="TRANSPORTER, PUTATIVE (AFU_ORTHOLOGUE AFUA_3G04000)-RELATED"/>
    <property type="match status" value="1"/>
</dbReference>
<feature type="domain" description="Major facilitator superfamily (MFS) profile" evidence="2">
    <location>
        <begin position="6"/>
        <end position="250"/>
    </location>
</feature>
<dbReference type="InterPro" id="IPR036259">
    <property type="entry name" value="MFS_trans_sf"/>
</dbReference>
<sequence>MKSDMGFKYLVFSRIFRSIGIIYITLVAPLYLKFIGFSLVSIGIIFLFIILFNTILVFALGLLGDRVGYKKTLIIGDLFPFLAAFLLFSSSLKIVIIISLLIGGIGGTAGGMRGVFSPGLTALVASNWKNDLERVRRLGILTSAAAFSSIGGSSMLSIKSFLPFSPELKFRFLFLISAILLALSILSLSAVNEVARPKKNSKIMKLSSLKYSGKVMLSNSLSGMGVGLAVPLLPLWFEELVEKVRKIWNK</sequence>
<reference evidence="3 4" key="1">
    <citation type="submission" date="2018-05" db="EMBL/GenBank/DDBJ databases">
        <title>Complete Genome Sequences of Extremely Thermoacidophilic, Metal-Mobilizing Type-Strain Members of the Archaeal Family Sulfolobaceae: Acidianus brierleyi DSM-1651T, Acidianus sulfidivorans DSM-18786T, Metallosphaera hakonensis DSM-7519T, and Metallosphaera prunae DSM-10039T.</title>
        <authorList>
            <person name="Counts J.A."/>
            <person name="Kelly R.M."/>
        </authorList>
    </citation>
    <scope>NUCLEOTIDE SEQUENCE [LARGE SCALE GENOMIC DNA]</scope>
    <source>
        <strain evidence="3 4">DSM 1651</strain>
    </source>
</reference>
<keyword evidence="4" id="KW-1185">Reference proteome</keyword>
<dbReference type="Pfam" id="PF07690">
    <property type="entry name" value="MFS_1"/>
    <property type="match status" value="1"/>
</dbReference>
<dbReference type="EMBL" id="CP029289">
    <property type="protein sequence ID" value="AWR93846.1"/>
    <property type="molecule type" value="Genomic_DNA"/>
</dbReference>
<evidence type="ECO:0000259" key="2">
    <source>
        <dbReference type="PROSITE" id="PS50850"/>
    </source>
</evidence>
<dbReference type="Proteomes" id="UP000248044">
    <property type="component" value="Chromosome"/>
</dbReference>
<keyword evidence="1" id="KW-0812">Transmembrane</keyword>
<evidence type="ECO:0000256" key="1">
    <source>
        <dbReference type="SAM" id="Phobius"/>
    </source>
</evidence>
<keyword evidence="1" id="KW-0472">Membrane</keyword>
<dbReference type="GO" id="GO:0022857">
    <property type="term" value="F:transmembrane transporter activity"/>
    <property type="evidence" value="ECO:0007669"/>
    <property type="project" value="InterPro"/>
</dbReference>
<keyword evidence="1" id="KW-1133">Transmembrane helix</keyword>
<dbReference type="PANTHER" id="PTHR23520">
    <property type="entry name" value="TRANSPORTER, PUTATIVE (AFU_ORTHOLOGUE AFUA_3G04000)-RELATED"/>
    <property type="match status" value="1"/>
</dbReference>